<keyword evidence="2" id="KW-0784">Thiamine biosynthesis</keyword>
<evidence type="ECO:0000313" key="7">
    <source>
        <dbReference type="Proteomes" id="UP000001449"/>
    </source>
</evidence>
<dbReference type="GeneID" id="7450028"/>
<proteinExistence type="predicted"/>
<feature type="signal peptide" evidence="4">
    <location>
        <begin position="1"/>
        <end position="19"/>
    </location>
</feature>
<evidence type="ECO:0000259" key="5">
    <source>
        <dbReference type="Pfam" id="PF02581"/>
    </source>
</evidence>
<dbReference type="AlphaFoldDB" id="B8LCR1"/>
<dbReference type="SUPFAM" id="SSF51391">
    <property type="entry name" value="Thiamin phosphate synthase"/>
    <property type="match status" value="1"/>
</dbReference>
<dbReference type="GO" id="GO:0004789">
    <property type="term" value="F:thiamine-phosphate diphosphorylase activity"/>
    <property type="evidence" value="ECO:0000318"/>
    <property type="project" value="GO_Central"/>
</dbReference>
<dbReference type="OMA" id="DATNCHI"/>
<dbReference type="InterPro" id="IPR013785">
    <property type="entry name" value="Aldolase_TIM"/>
</dbReference>
<protein>
    <recommendedName>
        <fullName evidence="5">Thiamine phosphate synthase/TenI domain-containing protein</fullName>
    </recommendedName>
</protein>
<dbReference type="GO" id="GO:0005737">
    <property type="term" value="C:cytoplasm"/>
    <property type="evidence" value="ECO:0000318"/>
    <property type="project" value="GO_Central"/>
</dbReference>
<dbReference type="PANTHER" id="PTHR20857">
    <property type="entry name" value="THIAMINE-PHOSPHATE PYROPHOSPHORYLASE"/>
    <property type="match status" value="1"/>
</dbReference>
<dbReference type="GO" id="GO:0009228">
    <property type="term" value="P:thiamine biosynthetic process"/>
    <property type="evidence" value="ECO:0000318"/>
    <property type="project" value="GO_Central"/>
</dbReference>
<evidence type="ECO:0000256" key="1">
    <source>
        <dbReference type="ARBA" id="ARBA00004948"/>
    </source>
</evidence>
<dbReference type="RefSeq" id="XP_002296743.1">
    <property type="nucleotide sequence ID" value="XM_002296707.1"/>
</dbReference>
<evidence type="ECO:0000313" key="6">
    <source>
        <dbReference type="EMBL" id="EED86944.1"/>
    </source>
</evidence>
<keyword evidence="4" id="KW-0732">Signal</keyword>
<keyword evidence="7" id="KW-1185">Reference proteome</keyword>
<dbReference type="EMBL" id="DS999417">
    <property type="protein sequence ID" value="EED86944.1"/>
    <property type="molecule type" value="Genomic_DNA"/>
</dbReference>
<sequence length="323" mass="35363">MLSSVIIALLSSYILTVYGFVPSPVSLSHPSSSSRSASHQLMAHHYDDTSPPSHQSSSFPWAHPPYIALLTEPDACDSDKRVEKSIQAITLATIDGGVDLVVVRVADVDCAETSTEATNTNRWTLLQSLAELKQTRQQENRNFLLIINNDVDLAIQALSKNIAIDGVHVKERNALLIPTIRQQLRDATTPSHTDHIIIGTSCHSVESASKSYQLSPRGPDYLFVGTCYLTQSHPEKSSADQLEGPRLPGEVKRTLHRLQRDTNSDVPPPIIFALGGIDEHNCEDPVVKYGADGVGVIRSVMQAEDPQRVVQSMKNAMQGTIKE</sequence>
<dbReference type="eggNOG" id="ENOG502T2XA">
    <property type="taxonomic scope" value="Eukaryota"/>
</dbReference>
<name>B8LCR1_THAPS</name>
<reference evidence="6 7" key="1">
    <citation type="journal article" date="2004" name="Science">
        <title>The genome of the diatom Thalassiosira pseudonana: ecology, evolution, and metabolism.</title>
        <authorList>
            <person name="Armbrust E.V."/>
            <person name="Berges J.A."/>
            <person name="Bowler C."/>
            <person name="Green B.R."/>
            <person name="Martinez D."/>
            <person name="Putnam N.H."/>
            <person name="Zhou S."/>
            <person name="Allen A.E."/>
            <person name="Apt K.E."/>
            <person name="Bechner M."/>
            <person name="Brzezinski M.A."/>
            <person name="Chaal B.K."/>
            <person name="Chiovitti A."/>
            <person name="Davis A.K."/>
            <person name="Demarest M.S."/>
            <person name="Detter J.C."/>
            <person name="Glavina T."/>
            <person name="Goodstein D."/>
            <person name="Hadi M.Z."/>
            <person name="Hellsten U."/>
            <person name="Hildebrand M."/>
            <person name="Jenkins B.D."/>
            <person name="Jurka J."/>
            <person name="Kapitonov V.V."/>
            <person name="Kroger N."/>
            <person name="Lau W.W."/>
            <person name="Lane T.W."/>
            <person name="Larimer F.W."/>
            <person name="Lippmeier J.C."/>
            <person name="Lucas S."/>
            <person name="Medina M."/>
            <person name="Montsant A."/>
            <person name="Obornik M."/>
            <person name="Parker M.S."/>
            <person name="Palenik B."/>
            <person name="Pazour G.J."/>
            <person name="Richardson P.M."/>
            <person name="Rynearson T.A."/>
            <person name="Saito M.A."/>
            <person name="Schwartz D.C."/>
            <person name="Thamatrakoln K."/>
            <person name="Valentin K."/>
            <person name="Vardi A."/>
            <person name="Wilkerson F.P."/>
            <person name="Rokhsar D.S."/>
        </authorList>
    </citation>
    <scope>NUCLEOTIDE SEQUENCE [LARGE SCALE GENOMIC DNA]</scope>
    <source>
        <strain evidence="6 7">CCMP1335</strain>
    </source>
</reference>
<dbReference type="InParanoid" id="B8LCR1"/>
<feature type="chain" id="PRO_5002876612" description="Thiamine phosphate synthase/TenI domain-containing protein" evidence="4">
    <location>
        <begin position="20"/>
        <end position="323"/>
    </location>
</feature>
<dbReference type="Gene3D" id="3.20.20.70">
    <property type="entry name" value="Aldolase class I"/>
    <property type="match status" value="1"/>
</dbReference>
<dbReference type="PANTHER" id="PTHR20857:SF23">
    <property type="entry name" value="THIAMINE BIOSYNTHETIC BIFUNCTIONAL ENZYME"/>
    <property type="match status" value="1"/>
</dbReference>
<dbReference type="PaxDb" id="35128-Thaps10468"/>
<dbReference type="HOGENOM" id="CLU_861905_0_0_1"/>
<comment type="pathway">
    <text evidence="1">Cofactor biosynthesis; thiamine diphosphate biosynthesis.</text>
</comment>
<evidence type="ECO:0000256" key="4">
    <source>
        <dbReference type="SAM" id="SignalP"/>
    </source>
</evidence>
<feature type="domain" description="Thiamine phosphate synthase/TenI" evidence="5">
    <location>
        <begin position="81"/>
        <end position="300"/>
    </location>
</feature>
<accession>B8LCR1</accession>
<reference evidence="6 7" key="2">
    <citation type="journal article" date="2008" name="Nature">
        <title>The Phaeodactylum genome reveals the evolutionary history of diatom genomes.</title>
        <authorList>
            <person name="Bowler C."/>
            <person name="Allen A.E."/>
            <person name="Badger J.H."/>
            <person name="Grimwood J."/>
            <person name="Jabbari K."/>
            <person name="Kuo A."/>
            <person name="Maheswari U."/>
            <person name="Martens C."/>
            <person name="Maumus F."/>
            <person name="Otillar R.P."/>
            <person name="Rayko E."/>
            <person name="Salamov A."/>
            <person name="Vandepoele K."/>
            <person name="Beszteri B."/>
            <person name="Gruber A."/>
            <person name="Heijde M."/>
            <person name="Katinka M."/>
            <person name="Mock T."/>
            <person name="Valentin K."/>
            <person name="Verret F."/>
            <person name="Berges J.A."/>
            <person name="Brownlee C."/>
            <person name="Cadoret J.P."/>
            <person name="Chiovitti A."/>
            <person name="Choi C.J."/>
            <person name="Coesel S."/>
            <person name="De Martino A."/>
            <person name="Detter J.C."/>
            <person name="Durkin C."/>
            <person name="Falciatore A."/>
            <person name="Fournet J."/>
            <person name="Haruta M."/>
            <person name="Huysman M.J."/>
            <person name="Jenkins B.D."/>
            <person name="Jiroutova K."/>
            <person name="Jorgensen R.E."/>
            <person name="Joubert Y."/>
            <person name="Kaplan A."/>
            <person name="Kroger N."/>
            <person name="Kroth P.G."/>
            <person name="La Roche J."/>
            <person name="Lindquist E."/>
            <person name="Lommer M."/>
            <person name="Martin-Jezequel V."/>
            <person name="Lopez P.J."/>
            <person name="Lucas S."/>
            <person name="Mangogna M."/>
            <person name="McGinnis K."/>
            <person name="Medlin L.K."/>
            <person name="Montsant A."/>
            <person name="Oudot-Le Secq M.P."/>
            <person name="Napoli C."/>
            <person name="Obornik M."/>
            <person name="Parker M.S."/>
            <person name="Petit J.L."/>
            <person name="Porcel B.M."/>
            <person name="Poulsen N."/>
            <person name="Robison M."/>
            <person name="Rychlewski L."/>
            <person name="Rynearson T.A."/>
            <person name="Schmutz J."/>
            <person name="Shapiro H."/>
            <person name="Siaut M."/>
            <person name="Stanley M."/>
            <person name="Sussman M.R."/>
            <person name="Taylor A.R."/>
            <person name="Vardi A."/>
            <person name="von Dassow P."/>
            <person name="Vyverman W."/>
            <person name="Willis A."/>
            <person name="Wyrwicz L.S."/>
            <person name="Rokhsar D.S."/>
            <person name="Weissenbach J."/>
            <person name="Armbrust E.V."/>
            <person name="Green B.R."/>
            <person name="Van de Peer Y."/>
            <person name="Grigoriev I.V."/>
        </authorList>
    </citation>
    <scope>NUCLEOTIDE SEQUENCE [LARGE SCALE GENOMIC DNA]</scope>
    <source>
        <strain evidence="6 7">CCMP1335</strain>
    </source>
</reference>
<dbReference type="InterPro" id="IPR022998">
    <property type="entry name" value="ThiamineP_synth_TenI"/>
</dbReference>
<dbReference type="InterPro" id="IPR036206">
    <property type="entry name" value="ThiamineP_synth_sf"/>
</dbReference>
<evidence type="ECO:0000256" key="2">
    <source>
        <dbReference type="ARBA" id="ARBA00022977"/>
    </source>
</evidence>
<dbReference type="Pfam" id="PF02581">
    <property type="entry name" value="TMP-TENI"/>
    <property type="match status" value="1"/>
</dbReference>
<organism evidence="6 7">
    <name type="scientific">Thalassiosira pseudonana</name>
    <name type="common">Marine diatom</name>
    <name type="synonym">Cyclotella nana</name>
    <dbReference type="NCBI Taxonomy" id="35128"/>
    <lineage>
        <taxon>Eukaryota</taxon>
        <taxon>Sar</taxon>
        <taxon>Stramenopiles</taxon>
        <taxon>Ochrophyta</taxon>
        <taxon>Bacillariophyta</taxon>
        <taxon>Coscinodiscophyceae</taxon>
        <taxon>Thalassiosirophycidae</taxon>
        <taxon>Thalassiosirales</taxon>
        <taxon>Thalassiosiraceae</taxon>
        <taxon>Thalassiosira</taxon>
    </lineage>
</organism>
<feature type="compositionally biased region" description="Low complexity" evidence="3">
    <location>
        <begin position="29"/>
        <end position="38"/>
    </location>
</feature>
<gene>
    <name evidence="6" type="ORF">THAPSDRAFT_10468</name>
</gene>
<dbReference type="CDD" id="cd00564">
    <property type="entry name" value="TMP_TenI"/>
    <property type="match status" value="1"/>
</dbReference>
<feature type="region of interest" description="Disordered" evidence="3">
    <location>
        <begin position="29"/>
        <end position="57"/>
    </location>
</feature>
<evidence type="ECO:0000256" key="3">
    <source>
        <dbReference type="SAM" id="MobiDB-lite"/>
    </source>
</evidence>
<dbReference type="KEGG" id="tps:THAPSDRAFT_10468"/>
<dbReference type="Proteomes" id="UP000001449">
    <property type="component" value="Chromosome 16"/>
</dbReference>